<dbReference type="InterPro" id="IPR018729">
    <property type="entry name" value="DUF2269_transmembrane"/>
</dbReference>
<keyword evidence="1" id="KW-0812">Transmembrane</keyword>
<feature type="transmembrane region" description="Helical" evidence="1">
    <location>
        <begin position="9"/>
        <end position="29"/>
    </location>
</feature>
<dbReference type="RefSeq" id="WP_123770199.1">
    <property type="nucleotide sequence ID" value="NZ_RKQN01000002.1"/>
</dbReference>
<keyword evidence="3" id="KW-1185">Reference proteome</keyword>
<accession>A0A3N4VBP5</accession>
<evidence type="ECO:0000313" key="2">
    <source>
        <dbReference type="EMBL" id="RPE80038.1"/>
    </source>
</evidence>
<reference evidence="2 3" key="1">
    <citation type="submission" date="2018-11" db="EMBL/GenBank/DDBJ databases">
        <title>Genomic Encyclopedia of Type Strains, Phase IV (KMG-IV): sequencing the most valuable type-strain genomes for metagenomic binning, comparative biology and taxonomic classification.</title>
        <authorList>
            <person name="Goeker M."/>
        </authorList>
    </citation>
    <scope>NUCLEOTIDE SEQUENCE [LARGE SCALE GENOMIC DNA]</scope>
    <source>
        <strain evidence="2 3">DSM 25623</strain>
    </source>
</reference>
<dbReference type="EMBL" id="RKQN01000002">
    <property type="protein sequence ID" value="RPE80038.1"/>
    <property type="molecule type" value="Genomic_DNA"/>
</dbReference>
<feature type="transmembrane region" description="Helical" evidence="1">
    <location>
        <begin position="124"/>
        <end position="150"/>
    </location>
</feature>
<name>A0A3N4VBP5_9GAMM</name>
<evidence type="ECO:0000256" key="1">
    <source>
        <dbReference type="SAM" id="Phobius"/>
    </source>
</evidence>
<keyword evidence="1" id="KW-1133">Transmembrane helix</keyword>
<dbReference type="Pfam" id="PF10027">
    <property type="entry name" value="DUF2269"/>
    <property type="match status" value="1"/>
</dbReference>
<comment type="caution">
    <text evidence="2">The sequence shown here is derived from an EMBL/GenBank/DDBJ whole genome shotgun (WGS) entry which is preliminary data.</text>
</comment>
<feature type="transmembrane region" description="Helical" evidence="1">
    <location>
        <begin position="81"/>
        <end position="104"/>
    </location>
</feature>
<proteinExistence type="predicted"/>
<organism evidence="2 3">
    <name type="scientific">Vulcaniibacterium tengchongense</name>
    <dbReference type="NCBI Taxonomy" id="1273429"/>
    <lineage>
        <taxon>Bacteria</taxon>
        <taxon>Pseudomonadati</taxon>
        <taxon>Pseudomonadota</taxon>
        <taxon>Gammaproteobacteria</taxon>
        <taxon>Lysobacterales</taxon>
        <taxon>Lysobacteraceae</taxon>
        <taxon>Vulcaniibacterium</taxon>
    </lineage>
</organism>
<protein>
    <submittedName>
        <fullName evidence="2">Putative membrane protein</fullName>
    </submittedName>
</protein>
<dbReference type="Proteomes" id="UP000269708">
    <property type="component" value="Unassembled WGS sequence"/>
</dbReference>
<feature type="transmembrane region" description="Helical" evidence="1">
    <location>
        <begin position="49"/>
        <end position="69"/>
    </location>
</feature>
<gene>
    <name evidence="2" type="ORF">EDC50_1869</name>
</gene>
<dbReference type="OrthoDB" id="9786302at2"/>
<sequence>MDPVTVKYLHVLSSTVLFGTGVGSAYYLFVTSWSRDVHAIASITRHVVIADWLFTGSTVVIQPLTGFYLAHRLGIPLGTPWLYWSLVLYAIAVPLWFAAVWLQMKLRDVARAAHAAGTELPPRYAGYLGAWTAVGVLAFVAFLSIFYLMVAKRLPFA</sequence>
<evidence type="ECO:0000313" key="3">
    <source>
        <dbReference type="Proteomes" id="UP000269708"/>
    </source>
</evidence>
<dbReference type="AlphaFoldDB" id="A0A3N4VBP5"/>
<keyword evidence="1" id="KW-0472">Membrane</keyword>